<name>A0AAW1KIS5_POPJA</name>
<accession>A0AAW1KIS5</accession>
<sequence>MLDDKIVELFILEANGKKEVTLELLEGNVGLMMTNIMQIEEQYNDRLMSNILFKQIEVLFSHGWLLSTKNINKHFMQKTTIPYRIDSTFWIDRSIWNCMEKSITKAELFILDSAYFQMLGRTS</sequence>
<proteinExistence type="predicted"/>
<organism evidence="1 2">
    <name type="scientific">Popillia japonica</name>
    <name type="common">Japanese beetle</name>
    <dbReference type="NCBI Taxonomy" id="7064"/>
    <lineage>
        <taxon>Eukaryota</taxon>
        <taxon>Metazoa</taxon>
        <taxon>Ecdysozoa</taxon>
        <taxon>Arthropoda</taxon>
        <taxon>Hexapoda</taxon>
        <taxon>Insecta</taxon>
        <taxon>Pterygota</taxon>
        <taxon>Neoptera</taxon>
        <taxon>Endopterygota</taxon>
        <taxon>Coleoptera</taxon>
        <taxon>Polyphaga</taxon>
        <taxon>Scarabaeiformia</taxon>
        <taxon>Scarabaeidae</taxon>
        <taxon>Rutelinae</taxon>
        <taxon>Popillia</taxon>
    </lineage>
</organism>
<reference evidence="1 2" key="1">
    <citation type="journal article" date="2024" name="BMC Genomics">
        <title>De novo assembly and annotation of Popillia japonica's genome with initial clues to its potential as an invasive pest.</title>
        <authorList>
            <person name="Cucini C."/>
            <person name="Boschi S."/>
            <person name="Funari R."/>
            <person name="Cardaioli E."/>
            <person name="Iannotti N."/>
            <person name="Marturano G."/>
            <person name="Paoli F."/>
            <person name="Bruttini M."/>
            <person name="Carapelli A."/>
            <person name="Frati F."/>
            <person name="Nardi F."/>
        </authorList>
    </citation>
    <scope>NUCLEOTIDE SEQUENCE [LARGE SCALE GENOMIC DNA]</scope>
    <source>
        <strain evidence="1">DMR45628</strain>
    </source>
</reference>
<dbReference type="AlphaFoldDB" id="A0AAW1KIS5"/>
<evidence type="ECO:0000313" key="1">
    <source>
        <dbReference type="EMBL" id="KAK9718745.1"/>
    </source>
</evidence>
<keyword evidence="2" id="KW-1185">Reference proteome</keyword>
<evidence type="ECO:0000313" key="2">
    <source>
        <dbReference type="Proteomes" id="UP001458880"/>
    </source>
</evidence>
<gene>
    <name evidence="1" type="ORF">QE152_g23033</name>
</gene>
<dbReference type="Proteomes" id="UP001458880">
    <property type="component" value="Unassembled WGS sequence"/>
</dbReference>
<dbReference type="EMBL" id="JASPKY010000225">
    <property type="protein sequence ID" value="KAK9718745.1"/>
    <property type="molecule type" value="Genomic_DNA"/>
</dbReference>
<comment type="caution">
    <text evidence="1">The sequence shown here is derived from an EMBL/GenBank/DDBJ whole genome shotgun (WGS) entry which is preliminary data.</text>
</comment>
<protein>
    <submittedName>
        <fullName evidence="1">Uncharacterized protein</fullName>
    </submittedName>
</protein>